<evidence type="ECO:0000256" key="1">
    <source>
        <dbReference type="ARBA" id="ARBA00023242"/>
    </source>
</evidence>
<gene>
    <name evidence="4" type="ORF">CCHLO57077_00009789</name>
</gene>
<feature type="region of interest" description="Disordered" evidence="2">
    <location>
        <begin position="186"/>
        <end position="205"/>
    </location>
</feature>
<evidence type="ECO:0000256" key="2">
    <source>
        <dbReference type="SAM" id="MobiDB-lite"/>
    </source>
</evidence>
<dbReference type="InterPro" id="IPR036864">
    <property type="entry name" value="Zn2-C6_fun-type_DNA-bd_sf"/>
</dbReference>
<feature type="region of interest" description="Disordered" evidence="2">
    <location>
        <begin position="369"/>
        <end position="397"/>
    </location>
</feature>
<evidence type="ECO:0000256" key="3">
    <source>
        <dbReference type="SAM" id="Phobius"/>
    </source>
</evidence>
<feature type="compositionally biased region" description="Low complexity" evidence="2">
    <location>
        <begin position="373"/>
        <end position="383"/>
    </location>
</feature>
<keyword evidence="3" id="KW-1133">Transmembrane helix</keyword>
<reference evidence="4" key="1">
    <citation type="submission" date="2023-01" db="EMBL/GenBank/DDBJ databases">
        <authorList>
            <person name="Piombo E."/>
        </authorList>
    </citation>
    <scope>NUCLEOTIDE SEQUENCE</scope>
</reference>
<dbReference type="AlphaFoldDB" id="A0AA35M018"/>
<feature type="transmembrane region" description="Helical" evidence="3">
    <location>
        <begin position="711"/>
        <end position="744"/>
    </location>
</feature>
<dbReference type="GO" id="GO:0008270">
    <property type="term" value="F:zinc ion binding"/>
    <property type="evidence" value="ECO:0007669"/>
    <property type="project" value="InterPro"/>
</dbReference>
<feature type="compositionally biased region" description="Polar residues" evidence="2">
    <location>
        <begin position="106"/>
        <end position="131"/>
    </location>
</feature>
<name>A0AA35M018_9HYPO</name>
<dbReference type="CDD" id="cd00067">
    <property type="entry name" value="GAL4"/>
    <property type="match status" value="1"/>
</dbReference>
<dbReference type="InterPro" id="IPR001138">
    <property type="entry name" value="Zn2Cys6_DnaBD"/>
</dbReference>
<dbReference type="Proteomes" id="UP001160390">
    <property type="component" value="Unassembled WGS sequence"/>
</dbReference>
<sequence>MANFQSTASVPQGFSVYQPMLGAPLQFFPALGTKHLDDLMDAYFPGPASIKEKRATISLDFLDHIQRTGETFKFYAVAGLVASPESPASVSTSSLNVSPVTSNWDWSSINGSSTPQTSRKASTASSRQQQPAGDFSHMPGMKIMTKEGVDVTNSASRGSKTKEQRDHAHLMRIIKACDSCRKKKVRCDPSHKKRGGASPVAAPSTAKVVKKTKVTRQEPTVAKALPTAMESVPPPAPSIDFDFSLTSDLDTFMPLDFAQQQPWEDLIQYPVEGLDENYDFFFDPEGYVSSGSASFSTPESQPIRHSISPNSIHENVVSGLQEAYAGTDYFGVDQHAVNATPAGDFNIPVDADYTDFNLFSPQSTFSEDDRMLSVASSTPSSSSGENTEGDLGRYRAPTQSPLIYGGDGFDDVHGTIHVPSEAEQLVVGDGQDHNRLLCPSIDQGALYYRTSDHLNASAIQSASADLTVRDGHTVWSSLAAWSGQRLTSEKISSSRSEQEAYATSLHSVSFADSIHSTGSEILSTPELSDSESPLSSSRGSQSPSVAGLDEFAFTGVDSVVESREITNLEAVSRRRNILQEAAYAGDQHIVGDDQHATMVWQLLTQKTGAQLGLTGLKHAVFAIREQSRTATSHDNSHSSVDLLHRQQLQHLIAVETNANGLRPAAAAQAGRADRSTGLSSVPLPSVLLRQRHGVRSKLPSAPLSSDPRATIAFYGLALFVAQAASAWNLMIAMAIASVVAASCLGQRWSSTSSTKHKALKASQSLLSTVTREASASRLKNTYTHERVPLLGRQLVQAF</sequence>
<comment type="caution">
    <text evidence="4">The sequence shown here is derived from an EMBL/GenBank/DDBJ whole genome shotgun (WGS) entry which is preliminary data.</text>
</comment>
<accession>A0AA35M018</accession>
<dbReference type="SUPFAM" id="SSF57701">
    <property type="entry name" value="Zn2/Cys6 DNA-binding domain"/>
    <property type="match status" value="1"/>
</dbReference>
<evidence type="ECO:0000313" key="5">
    <source>
        <dbReference type="Proteomes" id="UP001160390"/>
    </source>
</evidence>
<evidence type="ECO:0000313" key="4">
    <source>
        <dbReference type="EMBL" id="CAI6086723.1"/>
    </source>
</evidence>
<protein>
    <submittedName>
        <fullName evidence="4">Uncharacterized protein</fullName>
    </submittedName>
</protein>
<feature type="compositionally biased region" description="Basic residues" evidence="2">
    <location>
        <begin position="186"/>
        <end position="195"/>
    </location>
</feature>
<proteinExistence type="predicted"/>
<keyword evidence="5" id="KW-1185">Reference proteome</keyword>
<keyword evidence="1" id="KW-0539">Nucleus</keyword>
<feature type="region of interest" description="Disordered" evidence="2">
    <location>
        <begin position="522"/>
        <end position="544"/>
    </location>
</feature>
<dbReference type="GO" id="GO:0000981">
    <property type="term" value="F:DNA-binding transcription factor activity, RNA polymerase II-specific"/>
    <property type="evidence" value="ECO:0007669"/>
    <property type="project" value="InterPro"/>
</dbReference>
<keyword evidence="3" id="KW-0812">Transmembrane</keyword>
<organism evidence="4 5">
    <name type="scientific">Clonostachys chloroleuca</name>
    <dbReference type="NCBI Taxonomy" id="1926264"/>
    <lineage>
        <taxon>Eukaryota</taxon>
        <taxon>Fungi</taxon>
        <taxon>Dikarya</taxon>
        <taxon>Ascomycota</taxon>
        <taxon>Pezizomycotina</taxon>
        <taxon>Sordariomycetes</taxon>
        <taxon>Hypocreomycetidae</taxon>
        <taxon>Hypocreales</taxon>
        <taxon>Bionectriaceae</taxon>
        <taxon>Clonostachys</taxon>
    </lineage>
</organism>
<keyword evidence="3" id="KW-0472">Membrane</keyword>
<feature type="region of interest" description="Disordered" evidence="2">
    <location>
        <begin position="106"/>
        <end position="140"/>
    </location>
</feature>
<dbReference type="EMBL" id="CABFNP030000789">
    <property type="protein sequence ID" value="CAI6086723.1"/>
    <property type="molecule type" value="Genomic_DNA"/>
</dbReference>